<dbReference type="Proteomes" id="UP000315017">
    <property type="component" value="Chromosome"/>
</dbReference>
<gene>
    <name evidence="3" type="ORF">ETAA8_08300</name>
</gene>
<name>A0A517Y690_9BACT</name>
<organism evidence="3 4">
    <name type="scientific">Anatilimnocola aggregata</name>
    <dbReference type="NCBI Taxonomy" id="2528021"/>
    <lineage>
        <taxon>Bacteria</taxon>
        <taxon>Pseudomonadati</taxon>
        <taxon>Planctomycetota</taxon>
        <taxon>Planctomycetia</taxon>
        <taxon>Pirellulales</taxon>
        <taxon>Pirellulaceae</taxon>
        <taxon>Anatilimnocola</taxon>
    </lineage>
</organism>
<feature type="compositionally biased region" description="Pro residues" evidence="1">
    <location>
        <begin position="114"/>
        <end position="126"/>
    </location>
</feature>
<protein>
    <submittedName>
        <fullName evidence="3">Pectic acid lyase</fullName>
    </submittedName>
</protein>
<keyword evidence="2" id="KW-0812">Transmembrane</keyword>
<dbReference type="KEGG" id="aagg:ETAA8_08300"/>
<reference evidence="3 4" key="1">
    <citation type="submission" date="2019-02" db="EMBL/GenBank/DDBJ databases">
        <title>Deep-cultivation of Planctomycetes and their phenomic and genomic characterization uncovers novel biology.</title>
        <authorList>
            <person name="Wiegand S."/>
            <person name="Jogler M."/>
            <person name="Boedeker C."/>
            <person name="Pinto D."/>
            <person name="Vollmers J."/>
            <person name="Rivas-Marin E."/>
            <person name="Kohn T."/>
            <person name="Peeters S.H."/>
            <person name="Heuer A."/>
            <person name="Rast P."/>
            <person name="Oberbeckmann S."/>
            <person name="Bunk B."/>
            <person name="Jeske O."/>
            <person name="Meyerdierks A."/>
            <person name="Storesund J.E."/>
            <person name="Kallscheuer N."/>
            <person name="Luecker S."/>
            <person name="Lage O.M."/>
            <person name="Pohl T."/>
            <person name="Merkel B.J."/>
            <person name="Hornburger P."/>
            <person name="Mueller R.-W."/>
            <person name="Bruemmer F."/>
            <person name="Labrenz M."/>
            <person name="Spormann A.M."/>
            <person name="Op den Camp H."/>
            <person name="Overmann J."/>
            <person name="Amann R."/>
            <person name="Jetten M.S.M."/>
            <person name="Mascher T."/>
            <person name="Medema M.H."/>
            <person name="Devos D.P."/>
            <person name="Kaster A.-K."/>
            <person name="Ovreas L."/>
            <person name="Rohde M."/>
            <person name="Galperin M.Y."/>
            <person name="Jogler C."/>
        </authorList>
    </citation>
    <scope>NUCLEOTIDE SEQUENCE [LARGE SCALE GENOMIC DNA]</scope>
    <source>
        <strain evidence="3 4">ETA_A8</strain>
    </source>
</reference>
<accession>A0A517Y690</accession>
<dbReference type="RefSeq" id="WP_145085233.1">
    <property type="nucleotide sequence ID" value="NZ_CP036274.1"/>
</dbReference>
<dbReference type="AlphaFoldDB" id="A0A517Y690"/>
<sequence length="612" mass="67007">MPYVQPAMLGAIGPDYTLQWVLFAGLSVWTLLLLAIMWTRWGQARPLVKCVALSIFAHLLLVLFMWGTRVLSMLPPGESLAGTVHVRLVEDTGDENLTPWTDPTEEPADKPPENGAPPLMPAPPAEAQPAEETKPEPSESPPAEQSPQPAQQVAQDTPPPPTPELPMNLAADEAAPPPDNALRQPDNGFAQNQLREAPPAEPMPEMPRMLEDPLQPARQYVPIAQPAAAPRRAADGETVAPQLQLRMRADRFEVAKRYGATPDSERAVRAALVWLVANQHDDGRWLAAAHGAGRETRALGQDRQGAGQKADTGITGLALLAFLAAGQTHLEGEHREHIQHGLEFLLASQAENGSLSGQAELFAAMYCHGIATLALTEAYALTGDRRLHAPVQAAINYTLEAQHVNGGWRYQPHDAGDLSQFGWQLMALKSAEMGGLPIPDQTRVRMIRFLRTVSAGRYKGLASYRPGEVATRPMTAEALACRFFLDADNSPETIEEAAAFISQELPRGDRINLYYWYYGTLALFQKQDADWVRWNNALQAELLPRQRGDGQFLGSWDPDQVWGGYGGRVYSTSLACLCLEASYRYLPVYADPVGADRLTEVPGSPFSPARPR</sequence>
<keyword evidence="2" id="KW-0472">Membrane</keyword>
<feature type="compositionally biased region" description="Low complexity" evidence="1">
    <location>
        <begin position="141"/>
        <end position="156"/>
    </location>
</feature>
<evidence type="ECO:0000313" key="4">
    <source>
        <dbReference type="Proteomes" id="UP000315017"/>
    </source>
</evidence>
<evidence type="ECO:0000256" key="2">
    <source>
        <dbReference type="SAM" id="Phobius"/>
    </source>
</evidence>
<proteinExistence type="predicted"/>
<dbReference type="OrthoDB" id="238862at2"/>
<feature type="transmembrane region" description="Helical" evidence="2">
    <location>
        <begin position="20"/>
        <end position="39"/>
    </location>
</feature>
<dbReference type="SUPFAM" id="SSF48239">
    <property type="entry name" value="Terpenoid cyclases/Protein prenyltransferases"/>
    <property type="match status" value="1"/>
</dbReference>
<dbReference type="Gene3D" id="1.50.10.20">
    <property type="match status" value="2"/>
</dbReference>
<evidence type="ECO:0000313" key="3">
    <source>
        <dbReference type="EMBL" id="QDU25759.1"/>
    </source>
</evidence>
<dbReference type="EMBL" id="CP036274">
    <property type="protein sequence ID" value="QDU25759.1"/>
    <property type="molecule type" value="Genomic_DNA"/>
</dbReference>
<feature type="region of interest" description="Disordered" evidence="1">
    <location>
        <begin position="94"/>
        <end position="186"/>
    </location>
</feature>
<evidence type="ECO:0000256" key="1">
    <source>
        <dbReference type="SAM" id="MobiDB-lite"/>
    </source>
</evidence>
<keyword evidence="3" id="KW-0456">Lyase</keyword>
<keyword evidence="2" id="KW-1133">Transmembrane helix</keyword>
<feature type="transmembrane region" description="Helical" evidence="2">
    <location>
        <begin position="46"/>
        <end position="66"/>
    </location>
</feature>
<dbReference type="GO" id="GO:0016829">
    <property type="term" value="F:lyase activity"/>
    <property type="evidence" value="ECO:0007669"/>
    <property type="project" value="UniProtKB-KW"/>
</dbReference>
<keyword evidence="4" id="KW-1185">Reference proteome</keyword>
<dbReference type="InterPro" id="IPR008930">
    <property type="entry name" value="Terpenoid_cyclase/PrenylTrfase"/>
</dbReference>